<protein>
    <submittedName>
        <fullName evidence="1">Uncharacterized protein</fullName>
    </submittedName>
</protein>
<dbReference type="RefSeq" id="WP_170212910.1">
    <property type="nucleotide sequence ID" value="NZ_BONH01000009.1"/>
</dbReference>
<comment type="caution">
    <text evidence="1">The sequence shown here is derived from an EMBL/GenBank/DDBJ whole genome shotgun (WGS) entry which is preliminary data.</text>
</comment>
<sequence length="58" mass="6039">MGYSGFVIIARIGDTRFDEPACVDDLLVAGTDNVSTSGATNTPSSNPWRRLIPVAAAA</sequence>
<dbReference type="AlphaFoldDB" id="A0A8J3KD90"/>
<keyword evidence="2" id="KW-1185">Reference proteome</keyword>
<proteinExistence type="predicted"/>
<reference evidence="1 2" key="1">
    <citation type="submission" date="2021-01" db="EMBL/GenBank/DDBJ databases">
        <title>Whole genome shotgun sequence of Catellatospora citrea NBRC 14495.</title>
        <authorList>
            <person name="Komaki H."/>
            <person name="Tamura T."/>
        </authorList>
    </citation>
    <scope>NUCLEOTIDE SEQUENCE [LARGE SCALE GENOMIC DNA]</scope>
    <source>
        <strain evidence="1 2">NBRC 14495</strain>
    </source>
</reference>
<organism evidence="1 2">
    <name type="scientific">Catellatospora citrea</name>
    <dbReference type="NCBI Taxonomy" id="53366"/>
    <lineage>
        <taxon>Bacteria</taxon>
        <taxon>Bacillati</taxon>
        <taxon>Actinomycetota</taxon>
        <taxon>Actinomycetes</taxon>
        <taxon>Micromonosporales</taxon>
        <taxon>Micromonosporaceae</taxon>
        <taxon>Catellatospora</taxon>
    </lineage>
</organism>
<accession>A0A8J3KD90</accession>
<evidence type="ECO:0000313" key="2">
    <source>
        <dbReference type="Proteomes" id="UP000659904"/>
    </source>
</evidence>
<dbReference type="EMBL" id="BONH01000009">
    <property type="protein sequence ID" value="GIF97537.1"/>
    <property type="molecule type" value="Genomic_DNA"/>
</dbReference>
<name>A0A8J3KD90_9ACTN</name>
<gene>
    <name evidence="1" type="ORF">Cci01nite_26310</name>
</gene>
<dbReference type="Proteomes" id="UP000659904">
    <property type="component" value="Unassembled WGS sequence"/>
</dbReference>
<evidence type="ECO:0000313" key="1">
    <source>
        <dbReference type="EMBL" id="GIF97537.1"/>
    </source>
</evidence>